<evidence type="ECO:0000256" key="3">
    <source>
        <dbReference type="ARBA" id="ARBA00023004"/>
    </source>
</evidence>
<feature type="transmembrane region" description="Helical" evidence="4">
    <location>
        <begin position="191"/>
        <end position="210"/>
    </location>
</feature>
<dbReference type="PRINTS" id="PR00363">
    <property type="entry name" value="CYTOCHROMEB5"/>
</dbReference>
<dbReference type="InterPro" id="IPR005804">
    <property type="entry name" value="FA_desaturase_dom"/>
</dbReference>
<dbReference type="Pfam" id="PF00173">
    <property type="entry name" value="Cyt-b5"/>
    <property type="match status" value="1"/>
</dbReference>
<keyword evidence="3" id="KW-0408">Iron</keyword>
<comment type="caution">
    <text evidence="6">The sequence shown here is derived from an EMBL/GenBank/DDBJ whole genome shotgun (WGS) entry which is preliminary data.</text>
</comment>
<keyword evidence="4" id="KW-0812">Transmembrane</keyword>
<dbReference type="PIRSF" id="PIRSF015921">
    <property type="entry name" value="FA_sphinglp_des"/>
    <property type="match status" value="1"/>
</dbReference>
<dbReference type="Proteomes" id="UP000247409">
    <property type="component" value="Unassembled WGS sequence"/>
</dbReference>
<dbReference type="CDD" id="cd03506">
    <property type="entry name" value="Delta6-FADS-like"/>
    <property type="match status" value="1"/>
</dbReference>
<dbReference type="PROSITE" id="PS00191">
    <property type="entry name" value="CYTOCHROME_B5_1"/>
    <property type="match status" value="1"/>
</dbReference>
<dbReference type="InterPro" id="IPR012171">
    <property type="entry name" value="Fatty_acid_desaturase"/>
</dbReference>
<dbReference type="AlphaFoldDB" id="A0A2V3IJ85"/>
<dbReference type="GO" id="GO:0016020">
    <property type="term" value="C:membrane"/>
    <property type="evidence" value="ECO:0007669"/>
    <property type="project" value="TreeGrafter"/>
</dbReference>
<keyword evidence="7" id="KW-1185">Reference proteome</keyword>
<dbReference type="PANTHER" id="PTHR19353">
    <property type="entry name" value="FATTY ACID DESATURASE 2"/>
    <property type="match status" value="1"/>
</dbReference>
<accession>A0A2V3IJ85</accession>
<evidence type="ECO:0000256" key="4">
    <source>
        <dbReference type="SAM" id="Phobius"/>
    </source>
</evidence>
<dbReference type="Gene3D" id="3.10.120.10">
    <property type="entry name" value="Cytochrome b5-like heme/steroid binding domain"/>
    <property type="match status" value="1"/>
</dbReference>
<dbReference type="SUPFAM" id="SSF55856">
    <property type="entry name" value="Cytochrome b5-like heme/steroid binding domain"/>
    <property type="match status" value="1"/>
</dbReference>
<dbReference type="GO" id="GO:0046872">
    <property type="term" value="F:metal ion binding"/>
    <property type="evidence" value="ECO:0007669"/>
    <property type="project" value="UniProtKB-KW"/>
</dbReference>
<evidence type="ECO:0000313" key="6">
    <source>
        <dbReference type="EMBL" id="PXF42108.1"/>
    </source>
</evidence>
<keyword evidence="2" id="KW-0479">Metal-binding</keyword>
<dbReference type="InterPro" id="IPR036400">
    <property type="entry name" value="Cyt_B5-like_heme/steroid_sf"/>
</dbReference>
<sequence length="532" mass="60548">MQPVVRRNLVAAACFTASSFIIAALLVTRTVLPFYLFLPIFAAVLELIARLYDLRILGRFSKRPSETSSSRRPQNDVYTWQQLAAHNHQESAWIAIHGRVYDVTHFVDRHPGGRELLLLAVGRDATDLFTSYHPFTDRPAKVLERYAIGSLATFEHPVYKPDSGFYKDASDAVKRYFETTGYDSKAWGTGFIRMLPVYVVFFAAYYGVYVVPGLSFAVRALLCVLMGACQGMPLTGWMHDASHASIGRTERWWWNVGRFALDYVSGSSMLSWRNQHVIGHHVYTNVMGADPDLPVSLVNDPRRLVPQQVWARFYRWQHIYLPPLYGILGIKSRMQDLTEVFSRLMNGPIRVNPIIVQDYLRMVSSKAVWAFYRIVVPLALLRTVTVSQFWVLLFVTEMTTGYWLAFNFQVSHISSDADFLFSDVSKRESGKCPAVIDEEWAHTQIKTTVDYAHNSPLAAYFSGALNYQTVHHLFPTVSQYHYPAITPIVMEVAKKHGLEFNVLSTFKDALGAHVRHLKDMGEQGKCAELKLE</sequence>
<dbReference type="Pfam" id="PF00487">
    <property type="entry name" value="FA_desaturase"/>
    <property type="match status" value="1"/>
</dbReference>
<dbReference type="GO" id="GO:0006636">
    <property type="term" value="P:unsaturated fatty acid biosynthetic process"/>
    <property type="evidence" value="ECO:0007669"/>
    <property type="project" value="UniProtKB-ARBA"/>
</dbReference>
<protein>
    <submittedName>
        <fullName evidence="6">Delta(5) fatty acid desaturase A</fullName>
    </submittedName>
</protein>
<reference evidence="6 7" key="1">
    <citation type="journal article" date="2018" name="Mol. Biol. Evol.">
        <title>Analysis of the draft genome of the red seaweed Gracilariopsis chorda provides insights into genome size evolution in Rhodophyta.</title>
        <authorList>
            <person name="Lee J."/>
            <person name="Yang E.C."/>
            <person name="Graf L."/>
            <person name="Yang J.H."/>
            <person name="Qiu H."/>
            <person name="Zel Zion U."/>
            <person name="Chan C.X."/>
            <person name="Stephens T.G."/>
            <person name="Weber A.P.M."/>
            <person name="Boo G.H."/>
            <person name="Boo S.M."/>
            <person name="Kim K.M."/>
            <person name="Shin Y."/>
            <person name="Jung M."/>
            <person name="Lee S.J."/>
            <person name="Yim H.S."/>
            <person name="Lee J.H."/>
            <person name="Bhattacharya D."/>
            <person name="Yoon H.S."/>
        </authorList>
    </citation>
    <scope>NUCLEOTIDE SEQUENCE [LARGE SCALE GENOMIC DNA]</scope>
    <source>
        <strain evidence="6 7">SKKU-2015</strain>
        <tissue evidence="6">Whole body</tissue>
    </source>
</reference>
<evidence type="ECO:0000313" key="7">
    <source>
        <dbReference type="Proteomes" id="UP000247409"/>
    </source>
</evidence>
<name>A0A2V3IJ85_9FLOR</name>
<dbReference type="GO" id="GO:0042759">
    <property type="term" value="P:long-chain fatty acid biosynthetic process"/>
    <property type="evidence" value="ECO:0007669"/>
    <property type="project" value="UniProtKB-ARBA"/>
</dbReference>
<organism evidence="6 7">
    <name type="scientific">Gracilariopsis chorda</name>
    <dbReference type="NCBI Taxonomy" id="448386"/>
    <lineage>
        <taxon>Eukaryota</taxon>
        <taxon>Rhodophyta</taxon>
        <taxon>Florideophyceae</taxon>
        <taxon>Rhodymeniophycidae</taxon>
        <taxon>Gracilariales</taxon>
        <taxon>Gracilariaceae</taxon>
        <taxon>Gracilariopsis</taxon>
    </lineage>
</organism>
<evidence type="ECO:0000259" key="5">
    <source>
        <dbReference type="PROSITE" id="PS50255"/>
    </source>
</evidence>
<dbReference type="PROSITE" id="PS50255">
    <property type="entry name" value="CYTOCHROME_B5_2"/>
    <property type="match status" value="1"/>
</dbReference>
<dbReference type="SMART" id="SM01117">
    <property type="entry name" value="Cyt-b5"/>
    <property type="match status" value="1"/>
</dbReference>
<dbReference type="GO" id="GO:0016717">
    <property type="term" value="F:oxidoreductase activity, acting on paired donors, with oxidation of a pair of donors resulting in the reduction of molecular oxygen to two molecules of water"/>
    <property type="evidence" value="ECO:0007669"/>
    <property type="project" value="TreeGrafter"/>
</dbReference>
<dbReference type="OrthoDB" id="260519at2759"/>
<gene>
    <name evidence="6" type="ORF">BWQ96_08140</name>
</gene>
<dbReference type="FunFam" id="3.10.120.10:FF:000007">
    <property type="entry name" value="Sulfite oxidase, mitochondrial"/>
    <property type="match status" value="1"/>
</dbReference>
<keyword evidence="4" id="KW-0472">Membrane</keyword>
<dbReference type="PANTHER" id="PTHR19353:SF19">
    <property type="entry name" value="DELTA(5) FATTY ACID DESATURASE C-RELATED"/>
    <property type="match status" value="1"/>
</dbReference>
<feature type="transmembrane region" description="Helical" evidence="4">
    <location>
        <begin position="9"/>
        <end position="28"/>
    </location>
</feature>
<feature type="domain" description="Cytochrome b5 heme-binding" evidence="5">
    <location>
        <begin position="75"/>
        <end position="152"/>
    </location>
</feature>
<feature type="transmembrane region" description="Helical" evidence="4">
    <location>
        <begin position="34"/>
        <end position="52"/>
    </location>
</feature>
<dbReference type="InterPro" id="IPR001199">
    <property type="entry name" value="Cyt_B5-like_heme/steroid-bd"/>
</dbReference>
<evidence type="ECO:0000256" key="1">
    <source>
        <dbReference type="ARBA" id="ARBA00022617"/>
    </source>
</evidence>
<keyword evidence="4" id="KW-1133">Transmembrane helix</keyword>
<keyword evidence="1" id="KW-0349">Heme</keyword>
<dbReference type="EMBL" id="NBIV01000176">
    <property type="protein sequence ID" value="PXF42108.1"/>
    <property type="molecule type" value="Genomic_DNA"/>
</dbReference>
<evidence type="ECO:0000256" key="2">
    <source>
        <dbReference type="ARBA" id="ARBA00022723"/>
    </source>
</evidence>
<dbReference type="InterPro" id="IPR018506">
    <property type="entry name" value="Cyt_B5_heme-BS"/>
</dbReference>
<dbReference type="STRING" id="448386.A0A2V3IJ85"/>
<proteinExistence type="predicted"/>
<dbReference type="GO" id="GO:0020037">
    <property type="term" value="F:heme binding"/>
    <property type="evidence" value="ECO:0007669"/>
    <property type="project" value="InterPro"/>
</dbReference>